<evidence type="ECO:0000313" key="3">
    <source>
        <dbReference type="Proteomes" id="UP000681967"/>
    </source>
</evidence>
<comment type="caution">
    <text evidence="2">The sequence shown here is derived from an EMBL/GenBank/DDBJ whole genome shotgun (WGS) entry which is preliminary data.</text>
</comment>
<dbReference type="InterPro" id="IPR011992">
    <property type="entry name" value="EF-hand-dom_pair"/>
</dbReference>
<dbReference type="PROSITE" id="PS50222">
    <property type="entry name" value="EF_HAND_2"/>
    <property type="match status" value="1"/>
</dbReference>
<organism evidence="2 3">
    <name type="scientific">Rotaria magnacalcarata</name>
    <dbReference type="NCBI Taxonomy" id="392030"/>
    <lineage>
        <taxon>Eukaryota</taxon>
        <taxon>Metazoa</taxon>
        <taxon>Spiralia</taxon>
        <taxon>Gnathifera</taxon>
        <taxon>Rotifera</taxon>
        <taxon>Eurotatoria</taxon>
        <taxon>Bdelloidea</taxon>
        <taxon>Philodinida</taxon>
        <taxon>Philodinidae</taxon>
        <taxon>Rotaria</taxon>
    </lineage>
</organism>
<dbReference type="InterPro" id="IPR002048">
    <property type="entry name" value="EF_hand_dom"/>
</dbReference>
<evidence type="ECO:0000259" key="1">
    <source>
        <dbReference type="PROSITE" id="PS50222"/>
    </source>
</evidence>
<name>A0A8S3FP35_9BILA</name>
<sequence>KKVRSKTLDWIEFRDILFPILTGRYTEQHIRKLFDLLDLRKDGYLSLVQIVELLELLQINNTDELTSNMINKLNKNENDKINFDELIETIKEIDDAKTNILSEEIESKPWYMRRVVDEENHDSKSISFEVPNVIFPIKINDDVLEMINNGIMYEYSKE</sequence>
<accession>A0A8S3FP35</accession>
<evidence type="ECO:0000313" key="2">
    <source>
        <dbReference type="EMBL" id="CAF5133139.1"/>
    </source>
</evidence>
<dbReference type="EMBL" id="CAJOBH010248849">
    <property type="protein sequence ID" value="CAF5133139.1"/>
    <property type="molecule type" value="Genomic_DNA"/>
</dbReference>
<feature type="non-terminal residue" evidence="2">
    <location>
        <position position="1"/>
    </location>
</feature>
<protein>
    <recommendedName>
        <fullName evidence="1">EF-hand domain-containing protein</fullName>
    </recommendedName>
</protein>
<reference evidence="2" key="1">
    <citation type="submission" date="2021-02" db="EMBL/GenBank/DDBJ databases">
        <authorList>
            <person name="Nowell W R."/>
        </authorList>
    </citation>
    <scope>NUCLEOTIDE SEQUENCE</scope>
</reference>
<dbReference type="SUPFAM" id="SSF47473">
    <property type="entry name" value="EF-hand"/>
    <property type="match status" value="1"/>
</dbReference>
<dbReference type="AlphaFoldDB" id="A0A8S3FP35"/>
<proteinExistence type="predicted"/>
<gene>
    <name evidence="2" type="ORF">BYL167_LOCUS68855</name>
</gene>
<dbReference type="Pfam" id="PF13499">
    <property type="entry name" value="EF-hand_7"/>
    <property type="match status" value="1"/>
</dbReference>
<dbReference type="Proteomes" id="UP000681967">
    <property type="component" value="Unassembled WGS sequence"/>
</dbReference>
<feature type="domain" description="EF-hand" evidence="1">
    <location>
        <begin position="25"/>
        <end position="60"/>
    </location>
</feature>
<dbReference type="Gene3D" id="1.10.238.10">
    <property type="entry name" value="EF-hand"/>
    <property type="match status" value="1"/>
</dbReference>
<dbReference type="GO" id="GO:0005509">
    <property type="term" value="F:calcium ion binding"/>
    <property type="evidence" value="ECO:0007669"/>
    <property type="project" value="InterPro"/>
</dbReference>